<evidence type="ECO:0000256" key="4">
    <source>
        <dbReference type="ARBA" id="ARBA00022729"/>
    </source>
</evidence>
<evidence type="ECO:0000256" key="3">
    <source>
        <dbReference type="ARBA" id="ARBA00022475"/>
    </source>
</evidence>
<evidence type="ECO:0000313" key="9">
    <source>
        <dbReference type="Proteomes" id="UP000004097"/>
    </source>
</evidence>
<evidence type="ECO:0000259" key="7">
    <source>
        <dbReference type="Pfam" id="PF02608"/>
    </source>
</evidence>
<dbReference type="EMBL" id="AECQ01000014">
    <property type="protein sequence ID" value="EFW24600.1"/>
    <property type="molecule type" value="Genomic_DNA"/>
</dbReference>
<comment type="caution">
    <text evidence="8">The sequence shown here is derived from an EMBL/GenBank/DDBJ whole genome shotgun (WGS) entry which is preliminary data.</text>
</comment>
<dbReference type="AlphaFoldDB" id="E7MMV1"/>
<keyword evidence="6" id="KW-0449">Lipoprotein</keyword>
<dbReference type="InterPro" id="IPR050957">
    <property type="entry name" value="BMP_lipoprotein"/>
</dbReference>
<dbReference type="Proteomes" id="UP000004097">
    <property type="component" value="Unassembled WGS sequence"/>
</dbReference>
<dbReference type="Gene3D" id="3.40.50.2300">
    <property type="match status" value="2"/>
</dbReference>
<dbReference type="PANTHER" id="PTHR34296:SF2">
    <property type="entry name" value="ABC TRANSPORTER GUANOSINE-BINDING PROTEIN NUPN"/>
    <property type="match status" value="1"/>
</dbReference>
<name>E7MMV1_9FIRM</name>
<feature type="domain" description="ABC transporter substrate-binding protein PnrA-like" evidence="7">
    <location>
        <begin position="49"/>
        <end position="335"/>
    </location>
</feature>
<evidence type="ECO:0000256" key="5">
    <source>
        <dbReference type="ARBA" id="ARBA00023136"/>
    </source>
</evidence>
<dbReference type="HOGENOM" id="CLU_038813_0_1_9"/>
<evidence type="ECO:0000256" key="1">
    <source>
        <dbReference type="ARBA" id="ARBA00004193"/>
    </source>
</evidence>
<dbReference type="STRING" id="706433.HMPREF9430_00868"/>
<gene>
    <name evidence="8" type="ORF">HMPREF9430_00868</name>
</gene>
<keyword evidence="9" id="KW-1185">Reference proteome</keyword>
<dbReference type="GO" id="GO:0005886">
    <property type="term" value="C:plasma membrane"/>
    <property type="evidence" value="ECO:0007669"/>
    <property type="project" value="UniProtKB-SubCell"/>
</dbReference>
<comment type="similarity">
    <text evidence="2">Belongs to the BMP lipoprotein family.</text>
</comment>
<keyword evidence="3" id="KW-1003">Cell membrane</keyword>
<dbReference type="SUPFAM" id="SSF53822">
    <property type="entry name" value="Periplasmic binding protein-like I"/>
    <property type="match status" value="1"/>
</dbReference>
<dbReference type="Pfam" id="PF02608">
    <property type="entry name" value="Bmp"/>
    <property type="match status" value="1"/>
</dbReference>
<organism evidence="8 9">
    <name type="scientific">Solobacterium moorei F0204</name>
    <dbReference type="NCBI Taxonomy" id="706433"/>
    <lineage>
        <taxon>Bacteria</taxon>
        <taxon>Bacillati</taxon>
        <taxon>Bacillota</taxon>
        <taxon>Erysipelotrichia</taxon>
        <taxon>Erysipelotrichales</taxon>
        <taxon>Erysipelotrichaceae</taxon>
        <taxon>Solobacterium</taxon>
    </lineage>
</organism>
<dbReference type="RefSeq" id="WP_006525704.1">
    <property type="nucleotide sequence ID" value="NZ_GL637655.1"/>
</dbReference>
<proteinExistence type="inferred from homology"/>
<comment type="subcellular location">
    <subcellularLocation>
        <location evidence="1">Cell membrane</location>
        <topology evidence="1">Lipid-anchor</topology>
    </subcellularLocation>
</comment>
<sequence>MKKILKVALATMITASLVGCSPAKKDNTSSSGESTKPKKIALVTNKVGTNAFLTQMIDGLKESAKKHGFEASNVECSDTSEFSENIRAYAEEGYDLIIGGGWESSDPMQQICEEFPETDFALIDTEVDSNRIKCISYNEQEGAYLIGALAALTVDGESHVYGGVHVNEGPGSWKYRYGFMEGVLSQDSDATFVFNYVGSYNDPAKAKTLAEQEFAQGAKFINAAAAGGDAGIFEAAKSKMFYTSGQDTDKTDPNNPWVVSSQIKDTYTTIMQIIDNYYNGWNTTNEVWGIKENAIGAVHVNYESKNPRSDRLSDEDVAKLKKLVENIRNGTIDLKNIPTEEQYTASKK</sequence>
<dbReference type="OrthoDB" id="9769871at2"/>
<dbReference type="CDD" id="cd06304">
    <property type="entry name" value="PBP1_BmpA_Med_PnrA-like"/>
    <property type="match status" value="1"/>
</dbReference>
<reference evidence="8 9" key="1">
    <citation type="submission" date="2010-08" db="EMBL/GenBank/DDBJ databases">
        <authorList>
            <person name="Weinstock G."/>
            <person name="Sodergren E."/>
            <person name="Clifton S."/>
            <person name="Fulton L."/>
            <person name="Fulton B."/>
            <person name="Courtney L."/>
            <person name="Fronick C."/>
            <person name="Harrison M."/>
            <person name="Strong C."/>
            <person name="Farmer C."/>
            <person name="Delahaunty K."/>
            <person name="Markovic C."/>
            <person name="Hall O."/>
            <person name="Minx P."/>
            <person name="Tomlinson C."/>
            <person name="Mitreva M."/>
            <person name="Hou S."/>
            <person name="Chen J."/>
            <person name="Wollam A."/>
            <person name="Pepin K.H."/>
            <person name="Johnson M."/>
            <person name="Bhonagiri V."/>
            <person name="Zhang X."/>
            <person name="Suruliraj S."/>
            <person name="Warren W."/>
            <person name="Chinwalla A."/>
            <person name="Mardis E.R."/>
            <person name="Wilson R.K."/>
        </authorList>
    </citation>
    <scope>NUCLEOTIDE SEQUENCE [LARGE SCALE GENOMIC DNA]</scope>
    <source>
        <strain evidence="8 9">F0204</strain>
    </source>
</reference>
<dbReference type="PROSITE" id="PS51257">
    <property type="entry name" value="PROKAR_LIPOPROTEIN"/>
    <property type="match status" value="1"/>
</dbReference>
<evidence type="ECO:0000256" key="6">
    <source>
        <dbReference type="ARBA" id="ARBA00023288"/>
    </source>
</evidence>
<dbReference type="InterPro" id="IPR028082">
    <property type="entry name" value="Peripla_BP_I"/>
</dbReference>
<dbReference type="PANTHER" id="PTHR34296">
    <property type="entry name" value="TRANSCRIPTIONAL ACTIVATOR PROTEIN MED"/>
    <property type="match status" value="1"/>
</dbReference>
<keyword evidence="4" id="KW-0732">Signal</keyword>
<keyword evidence="5" id="KW-0472">Membrane</keyword>
<protein>
    <submittedName>
        <fullName evidence="8">Basic membrane protein</fullName>
    </submittedName>
</protein>
<dbReference type="InterPro" id="IPR003760">
    <property type="entry name" value="PnrA-like"/>
</dbReference>
<dbReference type="eggNOG" id="COG1744">
    <property type="taxonomic scope" value="Bacteria"/>
</dbReference>
<evidence type="ECO:0000313" key="8">
    <source>
        <dbReference type="EMBL" id="EFW24600.1"/>
    </source>
</evidence>
<evidence type="ECO:0000256" key="2">
    <source>
        <dbReference type="ARBA" id="ARBA00008610"/>
    </source>
</evidence>
<accession>E7MMV1</accession>